<keyword evidence="3" id="KW-1185">Reference proteome</keyword>
<dbReference type="OrthoDB" id="5652060at2"/>
<protein>
    <recommendedName>
        <fullName evidence="4">Tfp pilus assembly protein PilX</fullName>
    </recommendedName>
</protein>
<reference evidence="2 3" key="1">
    <citation type="submission" date="2015-11" db="EMBL/GenBank/DDBJ databases">
        <title>Genomic analysis of 38 Legionella species identifies large and diverse effector repertoires.</title>
        <authorList>
            <person name="Burstein D."/>
            <person name="Amaro F."/>
            <person name="Zusman T."/>
            <person name="Lifshitz Z."/>
            <person name="Cohen O."/>
            <person name="Gilbert J.A."/>
            <person name="Pupko T."/>
            <person name="Shuman H.A."/>
            <person name="Segal G."/>
        </authorList>
    </citation>
    <scope>NUCLEOTIDE SEQUENCE [LARGE SCALE GENOMIC DNA]</scope>
    <source>
        <strain evidence="2 3">PX-1-G2-E2</strain>
    </source>
</reference>
<keyword evidence="1" id="KW-0812">Transmembrane</keyword>
<dbReference type="Proteomes" id="UP000054908">
    <property type="component" value="Unassembled WGS sequence"/>
</dbReference>
<dbReference type="AlphaFoldDB" id="A0A0W0W589"/>
<evidence type="ECO:0000313" key="3">
    <source>
        <dbReference type="Proteomes" id="UP000054908"/>
    </source>
</evidence>
<dbReference type="STRING" id="466.Lmac_1205"/>
<name>A0A0W0W589_9GAMM</name>
<dbReference type="EMBL" id="LNYL01000032">
    <property type="protein sequence ID" value="KTD27465.1"/>
    <property type="molecule type" value="Genomic_DNA"/>
</dbReference>
<dbReference type="RefSeq" id="WP_058451995.1">
    <property type="nucleotide sequence ID" value="NZ_CAAAIB010000016.1"/>
</dbReference>
<evidence type="ECO:0000256" key="1">
    <source>
        <dbReference type="SAM" id="Phobius"/>
    </source>
</evidence>
<sequence length="174" mass="19844">MTIPDKQSGIVLVTILLLITMLSLLVLTQMQGVFLDYKAINQLAEMHQVLFQLEKSAKKWVTTPPRECVIQARDVNAVVRLLQNRQGCISTQEKQQFYYLVEDLGLFPCVQTVVEKVSFSTHHWRISILSVNQHAAVLQWRVAKRAPAAACEHNEPIFIQAGLVSWRHLKAQKN</sequence>
<comment type="caution">
    <text evidence="2">The sequence shown here is derived from an EMBL/GenBank/DDBJ whole genome shotgun (WGS) entry which is preliminary data.</text>
</comment>
<keyword evidence="1" id="KW-1133">Transmembrane helix</keyword>
<accession>A0A0W0W589</accession>
<gene>
    <name evidence="2" type="ORF">Lmac_1205</name>
</gene>
<feature type="transmembrane region" description="Helical" evidence="1">
    <location>
        <begin position="6"/>
        <end position="28"/>
    </location>
</feature>
<keyword evidence="1" id="KW-0472">Membrane</keyword>
<proteinExistence type="predicted"/>
<evidence type="ECO:0000313" key="2">
    <source>
        <dbReference type="EMBL" id="KTD27465.1"/>
    </source>
</evidence>
<organism evidence="2 3">
    <name type="scientific">Legionella maceachernii</name>
    <dbReference type="NCBI Taxonomy" id="466"/>
    <lineage>
        <taxon>Bacteria</taxon>
        <taxon>Pseudomonadati</taxon>
        <taxon>Pseudomonadota</taxon>
        <taxon>Gammaproteobacteria</taxon>
        <taxon>Legionellales</taxon>
        <taxon>Legionellaceae</taxon>
        <taxon>Legionella</taxon>
    </lineage>
</organism>
<evidence type="ECO:0008006" key="4">
    <source>
        <dbReference type="Google" id="ProtNLM"/>
    </source>
</evidence>